<evidence type="ECO:0000256" key="9">
    <source>
        <dbReference type="ARBA" id="ARBA00022759"/>
    </source>
</evidence>
<name>A0A4Y5QKX5_9ZZZZ</name>
<dbReference type="GO" id="GO:0003724">
    <property type="term" value="F:RNA helicase activity"/>
    <property type="evidence" value="ECO:0007669"/>
    <property type="project" value="InterPro"/>
</dbReference>
<dbReference type="EMBL" id="MK561604">
    <property type="protein sequence ID" value="QCX35077.1"/>
    <property type="molecule type" value="Genomic_DNA"/>
</dbReference>
<keyword evidence="13" id="KW-0511">Multifunctional enzyme</keyword>
<evidence type="ECO:0000256" key="5">
    <source>
        <dbReference type="ARBA" id="ARBA00022705"/>
    </source>
</evidence>
<evidence type="ECO:0000259" key="16">
    <source>
        <dbReference type="PROSITE" id="PS52020"/>
    </source>
</evidence>
<dbReference type="GO" id="GO:0003723">
    <property type="term" value="F:RNA binding"/>
    <property type="evidence" value="ECO:0007669"/>
    <property type="project" value="InterPro"/>
</dbReference>
<comment type="similarity">
    <text evidence="2">Belongs to the nanoviruses/circoviruses replication-associated protein family.</text>
</comment>
<keyword evidence="3" id="KW-0808">Transferase</keyword>
<evidence type="ECO:0000256" key="3">
    <source>
        <dbReference type="ARBA" id="ARBA00022679"/>
    </source>
</evidence>
<keyword evidence="7" id="KW-0479">Metal-binding</keyword>
<protein>
    <recommendedName>
        <fullName evidence="14">ATP-dependent helicase Rep</fullName>
    </recommendedName>
    <alternativeName>
        <fullName evidence="15">RepP</fullName>
    </alternativeName>
</protein>
<reference evidence="17" key="1">
    <citation type="submission" date="2019-02" db="EMBL/GenBank/DDBJ databases">
        <title>Unraveling the ssDNA virome of the New Zealand blackfly.</title>
        <authorList>
            <person name="Kraberger S."/>
            <person name="Waits K."/>
            <person name="Fontenele R."/>
            <person name="Walters M."/>
            <person name="Varsani A."/>
        </authorList>
    </citation>
    <scope>NUCLEOTIDE SEQUENCE</scope>
</reference>
<feature type="domain" description="CRESS-DNA virus Rep endonuclease" evidence="16">
    <location>
        <begin position="1"/>
        <end position="98"/>
    </location>
</feature>
<evidence type="ECO:0000256" key="12">
    <source>
        <dbReference type="ARBA" id="ARBA00023125"/>
    </source>
</evidence>
<dbReference type="GO" id="GO:0003677">
    <property type="term" value="F:DNA binding"/>
    <property type="evidence" value="ECO:0007669"/>
    <property type="project" value="UniProtKB-KW"/>
</dbReference>
<dbReference type="SUPFAM" id="SSF52540">
    <property type="entry name" value="P-loop containing nucleoside triphosphate hydrolases"/>
    <property type="match status" value="1"/>
</dbReference>
<sequence>MSRKRDYCFTINNYTEDELAALLLLSLADNVKYLIYGKEMGELGTPHIQGYIYYKNAVVFSAVKKVLPRAHIEPSRGTVQQNVDYCSKEGDFLEFGEKPISQKRKGELGAEYWQTQLDLAKKGRIAECDPKIQITHDLALQRIAIKHAPMPPDCDGVTGLWYYGPTGTGKSRSARADYPDAYLKMCNKWWDGYDAQEAVLIEDFDILHNKLGHHLKIWADRYAFPAEVKGGKINIRPQKIIVTSNYSPEQIWTDANTLEPICRRFKIVQFSKSNLFSI</sequence>
<dbReference type="InterPro" id="IPR000605">
    <property type="entry name" value="Helicase_SF3_ssDNA/RNA_vir"/>
</dbReference>
<dbReference type="GO" id="GO:0016787">
    <property type="term" value="F:hydrolase activity"/>
    <property type="evidence" value="ECO:0007669"/>
    <property type="project" value="UniProtKB-KW"/>
</dbReference>
<keyword evidence="8" id="KW-0547">Nucleotide-binding</keyword>
<dbReference type="GO" id="GO:0006260">
    <property type="term" value="P:DNA replication"/>
    <property type="evidence" value="ECO:0007669"/>
    <property type="project" value="UniProtKB-KW"/>
</dbReference>
<evidence type="ECO:0000256" key="11">
    <source>
        <dbReference type="ARBA" id="ARBA00023124"/>
    </source>
</evidence>
<evidence type="ECO:0000256" key="14">
    <source>
        <dbReference type="ARBA" id="ARBA00030754"/>
    </source>
</evidence>
<keyword evidence="10" id="KW-0378">Hydrolase</keyword>
<organism evidence="17">
    <name type="scientific">viral metagenome</name>
    <dbReference type="NCBI Taxonomy" id="1070528"/>
    <lineage>
        <taxon>unclassified sequences</taxon>
        <taxon>metagenomes</taxon>
        <taxon>organismal metagenomes</taxon>
    </lineage>
</organism>
<dbReference type="GO" id="GO:0046872">
    <property type="term" value="F:metal ion binding"/>
    <property type="evidence" value="ECO:0007669"/>
    <property type="project" value="UniProtKB-KW"/>
</dbReference>
<dbReference type="AlphaFoldDB" id="A0A4Y5QKX5"/>
<dbReference type="Gene3D" id="3.40.1310.20">
    <property type="match status" value="1"/>
</dbReference>
<dbReference type="GO" id="GO:0000166">
    <property type="term" value="F:nucleotide binding"/>
    <property type="evidence" value="ECO:0007669"/>
    <property type="project" value="UniProtKB-KW"/>
</dbReference>
<keyword evidence="11" id="KW-0190">Covalent protein-DNA linkage</keyword>
<keyword evidence="6" id="KW-0540">Nuclease</keyword>
<evidence type="ECO:0000256" key="10">
    <source>
        <dbReference type="ARBA" id="ARBA00022801"/>
    </source>
</evidence>
<keyword evidence="12" id="KW-0238">DNA-binding</keyword>
<proteinExistence type="inferred from homology"/>
<dbReference type="PROSITE" id="PS52020">
    <property type="entry name" value="CRESS_DNA_REP"/>
    <property type="match status" value="1"/>
</dbReference>
<evidence type="ECO:0000256" key="1">
    <source>
        <dbReference type="ARBA" id="ARBA00001936"/>
    </source>
</evidence>
<evidence type="ECO:0000256" key="13">
    <source>
        <dbReference type="ARBA" id="ARBA00023268"/>
    </source>
</evidence>
<evidence type="ECO:0000256" key="15">
    <source>
        <dbReference type="ARBA" id="ARBA00032243"/>
    </source>
</evidence>
<evidence type="ECO:0000256" key="4">
    <source>
        <dbReference type="ARBA" id="ARBA00022695"/>
    </source>
</evidence>
<evidence type="ECO:0000256" key="6">
    <source>
        <dbReference type="ARBA" id="ARBA00022722"/>
    </source>
</evidence>
<dbReference type="InterPro" id="IPR027417">
    <property type="entry name" value="P-loop_NTPase"/>
</dbReference>
<keyword evidence="4" id="KW-0548">Nucleotidyltransferase</keyword>
<dbReference type="Pfam" id="PF00910">
    <property type="entry name" value="RNA_helicase"/>
    <property type="match status" value="1"/>
</dbReference>
<evidence type="ECO:0000256" key="7">
    <source>
        <dbReference type="ARBA" id="ARBA00022723"/>
    </source>
</evidence>
<evidence type="ECO:0000256" key="2">
    <source>
        <dbReference type="ARBA" id="ARBA00008545"/>
    </source>
</evidence>
<gene>
    <name evidence="17" type="primary">rep</name>
</gene>
<accession>A0A4Y5QKX5</accession>
<dbReference type="Gene3D" id="3.40.50.300">
    <property type="entry name" value="P-loop containing nucleotide triphosphate hydrolases"/>
    <property type="match status" value="1"/>
</dbReference>
<dbReference type="GO" id="GO:0004519">
    <property type="term" value="F:endonuclease activity"/>
    <property type="evidence" value="ECO:0007669"/>
    <property type="project" value="UniProtKB-KW"/>
</dbReference>
<evidence type="ECO:0000256" key="8">
    <source>
        <dbReference type="ARBA" id="ARBA00022741"/>
    </source>
</evidence>
<dbReference type="GO" id="GO:0016779">
    <property type="term" value="F:nucleotidyltransferase activity"/>
    <property type="evidence" value="ECO:0007669"/>
    <property type="project" value="UniProtKB-KW"/>
</dbReference>
<dbReference type="InterPro" id="IPR049912">
    <property type="entry name" value="CRESS_DNA_REP"/>
</dbReference>
<evidence type="ECO:0000313" key="17">
    <source>
        <dbReference type="EMBL" id="QCX35077.1"/>
    </source>
</evidence>
<dbReference type="Pfam" id="PF02407">
    <property type="entry name" value="Viral_Rep"/>
    <property type="match status" value="1"/>
</dbReference>
<keyword evidence="9" id="KW-0255">Endonuclease</keyword>
<keyword evidence="5" id="KW-0235">DNA replication</keyword>
<comment type="cofactor">
    <cofactor evidence="1">
        <name>Mn(2+)</name>
        <dbReference type="ChEBI" id="CHEBI:29035"/>
    </cofactor>
</comment>